<dbReference type="GO" id="GO:0003676">
    <property type="term" value="F:nucleic acid binding"/>
    <property type="evidence" value="ECO:0007669"/>
    <property type="project" value="InterPro"/>
</dbReference>
<dbReference type="Gene3D" id="4.10.60.10">
    <property type="entry name" value="Zinc finger, CCHC-type"/>
    <property type="match status" value="1"/>
</dbReference>
<dbReference type="PROSITE" id="PS50158">
    <property type="entry name" value="ZF_CCHC"/>
    <property type="match status" value="1"/>
</dbReference>
<accession>A0A0C2MWW7</accession>
<keyword evidence="4" id="KW-1185">Reference proteome</keyword>
<comment type="caution">
    <text evidence="3">The sequence shown here is derived from an EMBL/GenBank/DDBJ whole genome shotgun (WGS) entry which is preliminary data.</text>
</comment>
<protein>
    <recommendedName>
        <fullName evidence="2">CCHC-type domain-containing protein</fullName>
    </recommendedName>
</protein>
<dbReference type="AlphaFoldDB" id="A0A0C2MWW7"/>
<name>A0A0C2MWW7_THEKT</name>
<dbReference type="SUPFAM" id="SSF57756">
    <property type="entry name" value="Retrovirus zinc finger-like domains"/>
    <property type="match status" value="1"/>
</dbReference>
<feature type="domain" description="CCHC-type" evidence="2">
    <location>
        <begin position="87"/>
        <end position="101"/>
    </location>
</feature>
<proteinExistence type="predicted"/>
<dbReference type="InterPro" id="IPR001878">
    <property type="entry name" value="Znf_CCHC"/>
</dbReference>
<reference evidence="3 4" key="1">
    <citation type="journal article" date="2014" name="Genome Biol. Evol.">
        <title>The genome of the myxosporean Thelohanellus kitauei shows adaptations to nutrient acquisition within its fish host.</title>
        <authorList>
            <person name="Yang Y."/>
            <person name="Xiong J."/>
            <person name="Zhou Z."/>
            <person name="Huo F."/>
            <person name="Miao W."/>
            <person name="Ran C."/>
            <person name="Liu Y."/>
            <person name="Zhang J."/>
            <person name="Feng J."/>
            <person name="Wang M."/>
            <person name="Wang M."/>
            <person name="Wang L."/>
            <person name="Yao B."/>
        </authorList>
    </citation>
    <scope>NUCLEOTIDE SEQUENCE [LARGE SCALE GENOMIC DNA]</scope>
    <source>
        <strain evidence="3">Wuqing</strain>
    </source>
</reference>
<keyword evidence="1" id="KW-0479">Metal-binding</keyword>
<sequence length="122" mass="14178">MSMVLPASNKVRNKLVAVKDELNQDTRADELNAAHRPDKTSQKLEEIQRLLEKLEVSSRQFDLPSNKCEKCGKNNHTKEECIAHLQCRKCEKYGHFARNCRTNKHLIIVFTSWEKLIQLMSV</sequence>
<organism evidence="3 4">
    <name type="scientific">Thelohanellus kitauei</name>
    <name type="common">Myxosporean</name>
    <dbReference type="NCBI Taxonomy" id="669202"/>
    <lineage>
        <taxon>Eukaryota</taxon>
        <taxon>Metazoa</taxon>
        <taxon>Cnidaria</taxon>
        <taxon>Myxozoa</taxon>
        <taxon>Myxosporea</taxon>
        <taxon>Bivalvulida</taxon>
        <taxon>Platysporina</taxon>
        <taxon>Myxobolidae</taxon>
        <taxon>Thelohanellus</taxon>
    </lineage>
</organism>
<dbReference type="Proteomes" id="UP000031668">
    <property type="component" value="Unassembled WGS sequence"/>
</dbReference>
<gene>
    <name evidence="3" type="ORF">RF11_16467</name>
</gene>
<dbReference type="Pfam" id="PF00098">
    <property type="entry name" value="zf-CCHC"/>
    <property type="match status" value="1"/>
</dbReference>
<dbReference type="GO" id="GO:0008270">
    <property type="term" value="F:zinc ion binding"/>
    <property type="evidence" value="ECO:0007669"/>
    <property type="project" value="UniProtKB-KW"/>
</dbReference>
<dbReference type="EMBL" id="JWZT01002758">
    <property type="protein sequence ID" value="KII68625.1"/>
    <property type="molecule type" value="Genomic_DNA"/>
</dbReference>
<evidence type="ECO:0000313" key="4">
    <source>
        <dbReference type="Proteomes" id="UP000031668"/>
    </source>
</evidence>
<keyword evidence="1" id="KW-0863">Zinc-finger</keyword>
<evidence type="ECO:0000256" key="1">
    <source>
        <dbReference type="PROSITE-ProRule" id="PRU00047"/>
    </source>
</evidence>
<evidence type="ECO:0000313" key="3">
    <source>
        <dbReference type="EMBL" id="KII68625.1"/>
    </source>
</evidence>
<keyword evidence="1" id="KW-0862">Zinc</keyword>
<dbReference type="OrthoDB" id="10050052at2759"/>
<dbReference type="SMART" id="SM00343">
    <property type="entry name" value="ZnF_C2HC"/>
    <property type="match status" value="2"/>
</dbReference>
<evidence type="ECO:0000259" key="2">
    <source>
        <dbReference type="PROSITE" id="PS50158"/>
    </source>
</evidence>
<dbReference type="InterPro" id="IPR036875">
    <property type="entry name" value="Znf_CCHC_sf"/>
</dbReference>